<evidence type="ECO:0000313" key="2">
    <source>
        <dbReference type="EMBL" id="RIH63678.1"/>
    </source>
</evidence>
<keyword evidence="1" id="KW-0812">Transmembrane</keyword>
<evidence type="ECO:0000256" key="1">
    <source>
        <dbReference type="SAM" id="Phobius"/>
    </source>
</evidence>
<dbReference type="OrthoDB" id="1121666at2"/>
<feature type="transmembrane region" description="Helical" evidence="1">
    <location>
        <begin position="75"/>
        <end position="94"/>
    </location>
</feature>
<accession>A0A399CXJ0</accession>
<gene>
    <name evidence="2" type="ORF">D1164_18155</name>
</gene>
<keyword evidence="3" id="KW-1185">Reference proteome</keyword>
<dbReference type="AlphaFoldDB" id="A0A399CXJ0"/>
<proteinExistence type="predicted"/>
<reference evidence="2 3" key="1">
    <citation type="journal article" date="2015" name="Int. J. Syst. Evol. Microbiol.">
        <title>Mariniphaga sediminis sp. nov., isolated from coastal sediment.</title>
        <authorList>
            <person name="Wang F.Q."/>
            <person name="Shen Q.Y."/>
            <person name="Chen G.J."/>
            <person name="Du Z.J."/>
        </authorList>
    </citation>
    <scope>NUCLEOTIDE SEQUENCE [LARGE SCALE GENOMIC DNA]</scope>
    <source>
        <strain evidence="2 3">SY21</strain>
    </source>
</reference>
<keyword evidence="1" id="KW-0472">Membrane</keyword>
<sequence>MKTKNNLLDKYYKGETSVKEEEQLKTEILSGETISAEKDIFGYYREAGFVPNGLEESVFEGFQAHLQKKKNRRLWAYKLTSVAASILIIMGIFIGNKIARNQQLENKFSLMEQALQQVSESIQPEKEREMLVLWVDDEVEIIIN</sequence>
<dbReference type="Proteomes" id="UP000266441">
    <property type="component" value="Unassembled WGS sequence"/>
</dbReference>
<keyword evidence="1" id="KW-1133">Transmembrane helix</keyword>
<evidence type="ECO:0000313" key="3">
    <source>
        <dbReference type="Proteomes" id="UP000266441"/>
    </source>
</evidence>
<protein>
    <submittedName>
        <fullName evidence="2">Uncharacterized protein</fullName>
    </submittedName>
</protein>
<dbReference type="EMBL" id="QWET01000017">
    <property type="protein sequence ID" value="RIH63678.1"/>
    <property type="molecule type" value="Genomic_DNA"/>
</dbReference>
<comment type="caution">
    <text evidence="2">The sequence shown here is derived from an EMBL/GenBank/DDBJ whole genome shotgun (WGS) entry which is preliminary data.</text>
</comment>
<dbReference type="RefSeq" id="WP_119351321.1">
    <property type="nucleotide sequence ID" value="NZ_QWET01000017.1"/>
</dbReference>
<name>A0A399CXJ0_9BACT</name>
<organism evidence="2 3">
    <name type="scientific">Mariniphaga sediminis</name>
    <dbReference type="NCBI Taxonomy" id="1628158"/>
    <lineage>
        <taxon>Bacteria</taxon>
        <taxon>Pseudomonadati</taxon>
        <taxon>Bacteroidota</taxon>
        <taxon>Bacteroidia</taxon>
        <taxon>Marinilabiliales</taxon>
        <taxon>Prolixibacteraceae</taxon>
        <taxon>Mariniphaga</taxon>
    </lineage>
</organism>